<reference evidence="6" key="1">
    <citation type="submission" date="2023-06" db="EMBL/GenBank/DDBJ databases">
        <authorList>
            <person name="Kurt Z."/>
        </authorList>
    </citation>
    <scope>NUCLEOTIDE SEQUENCE</scope>
</reference>
<dbReference type="EMBL" id="CAXDID020000049">
    <property type="protein sequence ID" value="CAL6004625.1"/>
    <property type="molecule type" value="Genomic_DNA"/>
</dbReference>
<proteinExistence type="predicted"/>
<organism evidence="6">
    <name type="scientific">Hexamita inflata</name>
    <dbReference type="NCBI Taxonomy" id="28002"/>
    <lineage>
        <taxon>Eukaryota</taxon>
        <taxon>Metamonada</taxon>
        <taxon>Diplomonadida</taxon>
        <taxon>Hexamitidae</taxon>
        <taxon>Hexamitinae</taxon>
        <taxon>Hexamita</taxon>
    </lineage>
</organism>
<keyword evidence="8" id="KW-1185">Reference proteome</keyword>
<feature type="transmembrane region" description="Helical" evidence="5">
    <location>
        <begin position="15"/>
        <end position="35"/>
    </location>
</feature>
<evidence type="ECO:0000256" key="2">
    <source>
        <dbReference type="ARBA" id="ARBA00022692"/>
    </source>
</evidence>
<keyword evidence="3 5" id="KW-1133">Transmembrane helix</keyword>
<evidence type="ECO:0000256" key="3">
    <source>
        <dbReference type="ARBA" id="ARBA00022989"/>
    </source>
</evidence>
<protein>
    <submittedName>
        <fullName evidence="6">Transmembrane domain-containing protein</fullName>
    </submittedName>
    <submittedName>
        <fullName evidence="7">Transmembrane_domain-containing protein</fullName>
    </submittedName>
</protein>
<keyword evidence="2 5" id="KW-0812">Transmembrane</keyword>
<sequence>MLLLPIPLASQDDQYSLGFLNCFFPGIGVLMLSSEEKKLTKKRQSKNIIIGLTQLLFAPLVIGWIYAIVHGIKINKQSRIIINNWHPLRDTKQNSLQQFW</sequence>
<dbReference type="AlphaFoldDB" id="A0AA86P1U7"/>
<evidence type="ECO:0000256" key="5">
    <source>
        <dbReference type="SAM" id="Phobius"/>
    </source>
</evidence>
<name>A0AA86P1U7_9EUKA</name>
<dbReference type="InterPro" id="IPR026673">
    <property type="entry name" value="SPEC3/Stum"/>
</dbReference>
<keyword evidence="4 5" id="KW-0472">Membrane</keyword>
<dbReference type="Proteomes" id="UP001642409">
    <property type="component" value="Unassembled WGS sequence"/>
</dbReference>
<evidence type="ECO:0000313" key="7">
    <source>
        <dbReference type="EMBL" id="CAL6004625.1"/>
    </source>
</evidence>
<comment type="subcellular location">
    <subcellularLocation>
        <location evidence="1">Membrane</location>
        <topology evidence="1">Multi-pass membrane protein</topology>
    </subcellularLocation>
</comment>
<evidence type="ECO:0000256" key="4">
    <source>
        <dbReference type="ARBA" id="ARBA00023136"/>
    </source>
</evidence>
<accession>A0AA86P1U7</accession>
<feature type="transmembrane region" description="Helical" evidence="5">
    <location>
        <begin position="47"/>
        <end position="69"/>
    </location>
</feature>
<dbReference type="Pfam" id="PF15795">
    <property type="entry name" value="Spec3"/>
    <property type="match status" value="1"/>
</dbReference>
<dbReference type="GO" id="GO:0016020">
    <property type="term" value="C:membrane"/>
    <property type="evidence" value="ECO:0007669"/>
    <property type="project" value="UniProtKB-SubCell"/>
</dbReference>
<comment type="caution">
    <text evidence="6">The sequence shown here is derived from an EMBL/GenBank/DDBJ whole genome shotgun (WGS) entry which is preliminary data.</text>
</comment>
<evidence type="ECO:0000256" key="1">
    <source>
        <dbReference type="ARBA" id="ARBA00004141"/>
    </source>
</evidence>
<reference evidence="7 8" key="2">
    <citation type="submission" date="2024-07" db="EMBL/GenBank/DDBJ databases">
        <authorList>
            <person name="Akdeniz Z."/>
        </authorList>
    </citation>
    <scope>NUCLEOTIDE SEQUENCE [LARGE SCALE GENOMIC DNA]</scope>
</reference>
<dbReference type="EMBL" id="CATOUU010000424">
    <property type="protein sequence ID" value="CAI9929046.1"/>
    <property type="molecule type" value="Genomic_DNA"/>
</dbReference>
<evidence type="ECO:0000313" key="8">
    <source>
        <dbReference type="Proteomes" id="UP001642409"/>
    </source>
</evidence>
<evidence type="ECO:0000313" key="6">
    <source>
        <dbReference type="EMBL" id="CAI9929046.1"/>
    </source>
</evidence>
<gene>
    <name evidence="6" type="ORF">HINF_LOCUS16691</name>
    <name evidence="7" type="ORF">HINF_LOCUS18975</name>
</gene>